<dbReference type="RefSeq" id="WP_180916479.1">
    <property type="nucleotide sequence ID" value="NZ_CP059165.1"/>
</dbReference>
<keyword evidence="11" id="KW-1185">Reference proteome</keyword>
<evidence type="ECO:0000256" key="1">
    <source>
        <dbReference type="ARBA" id="ARBA00001974"/>
    </source>
</evidence>
<feature type="domain" description="Acyl-CoA oxidase/dehydrogenase middle" evidence="8">
    <location>
        <begin position="119"/>
        <end position="211"/>
    </location>
</feature>
<evidence type="ECO:0000313" key="11">
    <source>
        <dbReference type="Proteomes" id="UP000510682"/>
    </source>
</evidence>
<reference evidence="10" key="2">
    <citation type="submission" date="2020-07" db="EMBL/GenBank/DDBJ databases">
        <authorList>
            <person name="Yu X."/>
        </authorList>
    </citation>
    <scope>NUCLEOTIDE SEQUENCE [LARGE SCALE GENOMIC DNA]</scope>
    <source>
        <strain evidence="10">24T</strain>
    </source>
</reference>
<dbReference type="FunFam" id="1.20.140.10:FF:000001">
    <property type="entry name" value="Acyl-CoA dehydrogenase"/>
    <property type="match status" value="1"/>
</dbReference>
<gene>
    <name evidence="10" type="ORF">H0P51_02450</name>
</gene>
<dbReference type="KEGG" id="mgor:H0P51_02450"/>
<dbReference type="InterPro" id="IPR009075">
    <property type="entry name" value="AcylCo_DH/oxidase_C"/>
</dbReference>
<evidence type="ECO:0000256" key="5">
    <source>
        <dbReference type="ARBA" id="ARBA00023002"/>
    </source>
</evidence>
<reference evidence="10" key="1">
    <citation type="submission" date="2020-07" db="EMBL/GenBank/DDBJ databases">
        <title>Description of Mycobacterium gordonae subsp. intergordonae subsp.nov. and Mycobacterium gordonae subsp. gordonae subsp. nov.</title>
        <authorList>
            <person name="Huang H."/>
        </authorList>
    </citation>
    <scope>NUCLEOTIDE SEQUENCE [LARGE SCALE GENOMIC DNA]</scope>
    <source>
        <strain evidence="10">24T</strain>
    </source>
</reference>
<keyword evidence="5 6" id="KW-0560">Oxidoreductase</keyword>
<dbReference type="InterPro" id="IPR006091">
    <property type="entry name" value="Acyl-CoA_Oxase/DH_mid-dom"/>
</dbReference>
<evidence type="ECO:0000313" key="10">
    <source>
        <dbReference type="EMBL" id="QLL07878.1"/>
    </source>
</evidence>
<evidence type="ECO:0000256" key="4">
    <source>
        <dbReference type="ARBA" id="ARBA00022827"/>
    </source>
</evidence>
<dbReference type="InterPro" id="IPR013786">
    <property type="entry name" value="AcylCoA_DH/ox_N"/>
</dbReference>
<dbReference type="PANTHER" id="PTHR43884">
    <property type="entry name" value="ACYL-COA DEHYDROGENASE"/>
    <property type="match status" value="1"/>
</dbReference>
<protein>
    <submittedName>
        <fullName evidence="10">Acyl-CoA dehydrogenase family protein</fullName>
    </submittedName>
</protein>
<evidence type="ECO:0000256" key="3">
    <source>
        <dbReference type="ARBA" id="ARBA00022630"/>
    </source>
</evidence>
<comment type="cofactor">
    <cofactor evidence="1 6">
        <name>FAD</name>
        <dbReference type="ChEBI" id="CHEBI:57692"/>
    </cofactor>
</comment>
<dbReference type="SUPFAM" id="SSF47203">
    <property type="entry name" value="Acyl-CoA dehydrogenase C-terminal domain-like"/>
    <property type="match status" value="1"/>
</dbReference>
<dbReference type="InterPro" id="IPR037069">
    <property type="entry name" value="AcylCoA_DH/ox_N_sf"/>
</dbReference>
<name>A0A7D6I661_9MYCO</name>
<evidence type="ECO:0000256" key="2">
    <source>
        <dbReference type="ARBA" id="ARBA00009347"/>
    </source>
</evidence>
<dbReference type="Gene3D" id="1.20.140.10">
    <property type="entry name" value="Butyryl-CoA Dehydrogenase, subunit A, domain 3"/>
    <property type="match status" value="1"/>
</dbReference>
<evidence type="ECO:0000259" key="7">
    <source>
        <dbReference type="Pfam" id="PF00441"/>
    </source>
</evidence>
<dbReference type="Gene3D" id="1.10.540.10">
    <property type="entry name" value="Acyl-CoA dehydrogenase/oxidase, N-terminal domain"/>
    <property type="match status" value="1"/>
</dbReference>
<dbReference type="AlphaFoldDB" id="A0A7D6I661"/>
<dbReference type="SUPFAM" id="SSF56645">
    <property type="entry name" value="Acyl-CoA dehydrogenase NM domain-like"/>
    <property type="match status" value="1"/>
</dbReference>
<dbReference type="Pfam" id="PF02770">
    <property type="entry name" value="Acyl-CoA_dh_M"/>
    <property type="match status" value="1"/>
</dbReference>
<dbReference type="Proteomes" id="UP000510682">
    <property type="component" value="Chromosome"/>
</dbReference>
<evidence type="ECO:0000259" key="9">
    <source>
        <dbReference type="Pfam" id="PF02771"/>
    </source>
</evidence>
<proteinExistence type="inferred from homology"/>
<sequence length="383" mass="41077">MPPFALSLEQQDFMRETRRVAVELLPVVAAGRSGRINRELLRAVAEKGFLAQLFLTSGPSKVQAFDVCLMREALASVSTEIETAVALQGLGSFPFLQWGSPTALRNWRSRVLDGTAVAAFALNEPGAGSDAASLALAAQSDGSGWRLHGEKTWISNAPDADVYTVFARTVPGRRASGITAFVVAGDSPGLTGERLDMLSPHPLGRLTFDGVRVGAQDVIGEVDDGFRVAMRTLDLFRPSVGAFAVGMAQAALDIAVDHTTTRSAFGGVLADLQAVAHKLADMASRIESSRLLVYSAASAYDAGVDRAEVTYRAAIAKLEATEAAQFVVDAAVQLLGARALQSGHRLEHLYRDVRAPRIYEGASEIQRTIISRYLTHQLSREIR</sequence>
<feature type="domain" description="Acyl-CoA dehydrogenase/oxidase N-terminal" evidence="9">
    <location>
        <begin position="9"/>
        <end position="114"/>
    </location>
</feature>
<dbReference type="GO" id="GO:0003995">
    <property type="term" value="F:acyl-CoA dehydrogenase activity"/>
    <property type="evidence" value="ECO:0007669"/>
    <property type="project" value="TreeGrafter"/>
</dbReference>
<dbReference type="InterPro" id="IPR046373">
    <property type="entry name" value="Acyl-CoA_Oxase/DH_mid-dom_sf"/>
</dbReference>
<evidence type="ECO:0000256" key="6">
    <source>
        <dbReference type="RuleBase" id="RU362125"/>
    </source>
</evidence>
<dbReference type="PANTHER" id="PTHR43884:SF22">
    <property type="entry name" value="BLR3437 PROTEIN"/>
    <property type="match status" value="1"/>
</dbReference>
<keyword evidence="4 6" id="KW-0274">FAD</keyword>
<dbReference type="InterPro" id="IPR009100">
    <property type="entry name" value="AcylCoA_DH/oxidase_NM_dom_sf"/>
</dbReference>
<dbReference type="Gene3D" id="2.40.110.10">
    <property type="entry name" value="Butyryl-CoA Dehydrogenase, subunit A, domain 2"/>
    <property type="match status" value="1"/>
</dbReference>
<dbReference type="Pfam" id="PF02771">
    <property type="entry name" value="Acyl-CoA_dh_N"/>
    <property type="match status" value="1"/>
</dbReference>
<organism evidence="10 11">
    <name type="scientific">Mycobacterium vicinigordonae</name>
    <dbReference type="NCBI Taxonomy" id="1719132"/>
    <lineage>
        <taxon>Bacteria</taxon>
        <taxon>Bacillati</taxon>
        <taxon>Actinomycetota</taxon>
        <taxon>Actinomycetes</taxon>
        <taxon>Mycobacteriales</taxon>
        <taxon>Mycobacteriaceae</taxon>
        <taxon>Mycobacterium</taxon>
    </lineage>
</organism>
<feature type="domain" description="Acyl-CoA dehydrogenase/oxidase C-terminal" evidence="7">
    <location>
        <begin position="223"/>
        <end position="373"/>
    </location>
</feature>
<dbReference type="EMBL" id="CP059165">
    <property type="protein sequence ID" value="QLL07878.1"/>
    <property type="molecule type" value="Genomic_DNA"/>
</dbReference>
<accession>A0A7D6I661</accession>
<keyword evidence="3 6" id="KW-0285">Flavoprotein</keyword>
<dbReference type="InterPro" id="IPR036250">
    <property type="entry name" value="AcylCo_DH-like_C"/>
</dbReference>
<evidence type="ECO:0000259" key="8">
    <source>
        <dbReference type="Pfam" id="PF02770"/>
    </source>
</evidence>
<dbReference type="GO" id="GO:0050660">
    <property type="term" value="F:flavin adenine dinucleotide binding"/>
    <property type="evidence" value="ECO:0007669"/>
    <property type="project" value="InterPro"/>
</dbReference>
<dbReference type="Pfam" id="PF00441">
    <property type="entry name" value="Acyl-CoA_dh_1"/>
    <property type="match status" value="1"/>
</dbReference>
<comment type="similarity">
    <text evidence="2 6">Belongs to the acyl-CoA dehydrogenase family.</text>
</comment>